<dbReference type="PANTHER" id="PTHR43877">
    <property type="entry name" value="AMINOALKYLPHOSPHONATE N-ACETYLTRANSFERASE-RELATED-RELATED"/>
    <property type="match status" value="1"/>
</dbReference>
<dbReference type="InterPro" id="IPR050832">
    <property type="entry name" value="Bact_Acetyltransf"/>
</dbReference>
<accession>A0A512ALY1</accession>
<name>A0A512ALY1_9SPHN</name>
<dbReference type="InterPro" id="IPR000182">
    <property type="entry name" value="GNAT_dom"/>
</dbReference>
<gene>
    <name evidence="4" type="ORF">NSE01_25610</name>
</gene>
<dbReference type="AlphaFoldDB" id="A0A512ALY1"/>
<evidence type="ECO:0000313" key="4">
    <source>
        <dbReference type="EMBL" id="GEO00729.1"/>
    </source>
</evidence>
<dbReference type="PROSITE" id="PS51186">
    <property type="entry name" value="GNAT"/>
    <property type="match status" value="1"/>
</dbReference>
<dbReference type="GO" id="GO:0016747">
    <property type="term" value="F:acyltransferase activity, transferring groups other than amino-acyl groups"/>
    <property type="evidence" value="ECO:0007669"/>
    <property type="project" value="InterPro"/>
</dbReference>
<dbReference type="RefSeq" id="WP_147160068.1">
    <property type="nucleotide sequence ID" value="NZ_BJYR01000017.1"/>
</dbReference>
<dbReference type="OrthoDB" id="6172743at2"/>
<sequence>MDLVRLTPEDAPRFLALRSAMFGAEAMNFRGAAADDAALGEAFWRERLARDHVYAVIRDGEWLAVGGLSRLAGVKLDHKGLVWGMYALPATRGSGAAARILDTLEEAARTIGLRQLQLTLMADNARARRVYERHGYELYAIEPESVRREDGSYVDEALMWKRL</sequence>
<reference evidence="4 5" key="1">
    <citation type="submission" date="2019-07" db="EMBL/GenBank/DDBJ databases">
        <title>Whole genome shotgun sequence of Novosphingobium sediminis NBRC 106119.</title>
        <authorList>
            <person name="Hosoyama A."/>
            <person name="Uohara A."/>
            <person name="Ohji S."/>
            <person name="Ichikawa N."/>
        </authorList>
    </citation>
    <scope>NUCLEOTIDE SEQUENCE [LARGE SCALE GENOMIC DNA]</scope>
    <source>
        <strain evidence="4 5">NBRC 106119</strain>
    </source>
</reference>
<keyword evidence="2" id="KW-0012">Acyltransferase</keyword>
<keyword evidence="1 4" id="KW-0808">Transferase</keyword>
<evidence type="ECO:0000259" key="3">
    <source>
        <dbReference type="PROSITE" id="PS51186"/>
    </source>
</evidence>
<proteinExistence type="predicted"/>
<dbReference type="Gene3D" id="3.40.630.30">
    <property type="match status" value="1"/>
</dbReference>
<comment type="caution">
    <text evidence="4">The sequence shown here is derived from an EMBL/GenBank/DDBJ whole genome shotgun (WGS) entry which is preliminary data.</text>
</comment>
<evidence type="ECO:0000313" key="5">
    <source>
        <dbReference type="Proteomes" id="UP000321464"/>
    </source>
</evidence>
<dbReference type="Pfam" id="PF00583">
    <property type="entry name" value="Acetyltransf_1"/>
    <property type="match status" value="1"/>
</dbReference>
<protein>
    <submittedName>
        <fullName evidence="4">N-acetyltransferase</fullName>
    </submittedName>
</protein>
<evidence type="ECO:0000256" key="2">
    <source>
        <dbReference type="ARBA" id="ARBA00023315"/>
    </source>
</evidence>
<keyword evidence="5" id="KW-1185">Reference proteome</keyword>
<organism evidence="4 5">
    <name type="scientific">Novosphingobium sediminis</name>
    <dbReference type="NCBI Taxonomy" id="707214"/>
    <lineage>
        <taxon>Bacteria</taxon>
        <taxon>Pseudomonadati</taxon>
        <taxon>Pseudomonadota</taxon>
        <taxon>Alphaproteobacteria</taxon>
        <taxon>Sphingomonadales</taxon>
        <taxon>Sphingomonadaceae</taxon>
        <taxon>Novosphingobium</taxon>
    </lineage>
</organism>
<dbReference type="SUPFAM" id="SSF55729">
    <property type="entry name" value="Acyl-CoA N-acyltransferases (Nat)"/>
    <property type="match status" value="1"/>
</dbReference>
<dbReference type="InterPro" id="IPR016181">
    <property type="entry name" value="Acyl_CoA_acyltransferase"/>
</dbReference>
<evidence type="ECO:0000256" key="1">
    <source>
        <dbReference type="ARBA" id="ARBA00022679"/>
    </source>
</evidence>
<dbReference type="EMBL" id="BJYR01000017">
    <property type="protein sequence ID" value="GEO00729.1"/>
    <property type="molecule type" value="Genomic_DNA"/>
</dbReference>
<dbReference type="Proteomes" id="UP000321464">
    <property type="component" value="Unassembled WGS sequence"/>
</dbReference>
<dbReference type="PANTHER" id="PTHR43877:SF2">
    <property type="entry name" value="AMINOALKYLPHOSPHONATE N-ACETYLTRANSFERASE-RELATED"/>
    <property type="match status" value="1"/>
</dbReference>
<feature type="domain" description="N-acetyltransferase" evidence="3">
    <location>
        <begin position="1"/>
        <end position="163"/>
    </location>
</feature>